<sequence>MNRTFQSLGLWSSCCQVATDVTFQDVFTVTRLWLDPFGNTPWSEVRGLFLQVITTECWHFGSRGSGFLEPGLILSRTSESPGNISDGSSTTLKQLQRTIEELQDKICELEMEREAVTVVEGSTTAQVPGRGDLSLLQILSSGNARRILREAESVQTSPTQEAFMPTVPLHSQSQTVVLTDSSTSPMAQSGDDSRRAWHNPFLCTQLLWLFLFLFWPRPLQAVVPPRPLPLQVVGLEVMKLLSNKRSQAVGILMSSLHWDMKDIQHAE</sequence>
<protein>
    <submittedName>
        <fullName evidence="2">Uncharacterized protein</fullName>
    </submittedName>
</protein>
<keyword evidence="3" id="KW-1185">Reference proteome</keyword>
<evidence type="ECO:0000256" key="1">
    <source>
        <dbReference type="SAM" id="Coils"/>
    </source>
</evidence>
<evidence type="ECO:0000313" key="3">
    <source>
        <dbReference type="Proteomes" id="UP001239994"/>
    </source>
</evidence>
<evidence type="ECO:0000313" key="2">
    <source>
        <dbReference type="EMBL" id="KAK1792877.1"/>
    </source>
</evidence>
<accession>A0AAD8Z5D1</accession>
<dbReference type="EMBL" id="JAROKS010000018">
    <property type="protein sequence ID" value="KAK1792877.1"/>
    <property type="molecule type" value="Genomic_DNA"/>
</dbReference>
<dbReference type="AlphaFoldDB" id="A0AAD8Z5D1"/>
<gene>
    <name evidence="2" type="ORF">P4O66_001582</name>
</gene>
<keyword evidence="1" id="KW-0175">Coiled coil</keyword>
<comment type="caution">
    <text evidence="2">The sequence shown here is derived from an EMBL/GenBank/DDBJ whole genome shotgun (WGS) entry which is preliminary data.</text>
</comment>
<reference evidence="2" key="1">
    <citation type="submission" date="2023-03" db="EMBL/GenBank/DDBJ databases">
        <title>Electrophorus voltai genome.</title>
        <authorList>
            <person name="Bian C."/>
        </authorList>
    </citation>
    <scope>NUCLEOTIDE SEQUENCE</scope>
    <source>
        <strain evidence="2">CB-2022</strain>
        <tissue evidence="2">Muscle</tissue>
    </source>
</reference>
<dbReference type="Proteomes" id="UP001239994">
    <property type="component" value="Unassembled WGS sequence"/>
</dbReference>
<organism evidence="2 3">
    <name type="scientific">Electrophorus voltai</name>
    <dbReference type="NCBI Taxonomy" id="2609070"/>
    <lineage>
        <taxon>Eukaryota</taxon>
        <taxon>Metazoa</taxon>
        <taxon>Chordata</taxon>
        <taxon>Craniata</taxon>
        <taxon>Vertebrata</taxon>
        <taxon>Euteleostomi</taxon>
        <taxon>Actinopterygii</taxon>
        <taxon>Neopterygii</taxon>
        <taxon>Teleostei</taxon>
        <taxon>Ostariophysi</taxon>
        <taxon>Gymnotiformes</taxon>
        <taxon>Gymnotoidei</taxon>
        <taxon>Gymnotidae</taxon>
        <taxon>Electrophorus</taxon>
    </lineage>
</organism>
<proteinExistence type="predicted"/>
<feature type="coiled-coil region" evidence="1">
    <location>
        <begin position="85"/>
        <end position="112"/>
    </location>
</feature>
<name>A0AAD8Z5D1_9TELE</name>